<feature type="domain" description="PAS" evidence="10">
    <location>
        <begin position="74"/>
        <end position="119"/>
    </location>
</feature>
<protein>
    <recommendedName>
        <fullName evidence="2">histidine kinase</fullName>
        <ecNumber evidence="2">2.7.13.3</ecNumber>
    </recommendedName>
</protein>
<feature type="domain" description="Response regulatory" evidence="9">
    <location>
        <begin position="466"/>
        <end position="586"/>
    </location>
</feature>
<evidence type="ECO:0000256" key="4">
    <source>
        <dbReference type="ARBA" id="ARBA00022679"/>
    </source>
</evidence>
<dbReference type="InterPro" id="IPR003594">
    <property type="entry name" value="HATPase_dom"/>
</dbReference>
<dbReference type="SUPFAM" id="SSF52172">
    <property type="entry name" value="CheY-like"/>
    <property type="match status" value="1"/>
</dbReference>
<evidence type="ECO:0000256" key="7">
    <source>
        <dbReference type="SAM" id="Phobius"/>
    </source>
</evidence>
<dbReference type="CDD" id="cd00130">
    <property type="entry name" value="PAS"/>
    <property type="match status" value="1"/>
</dbReference>
<dbReference type="SMART" id="SM00448">
    <property type="entry name" value="REC"/>
    <property type="match status" value="1"/>
</dbReference>
<evidence type="ECO:0000313" key="12">
    <source>
        <dbReference type="Proteomes" id="UP000035085"/>
    </source>
</evidence>
<evidence type="ECO:0000256" key="5">
    <source>
        <dbReference type="ARBA" id="ARBA00022777"/>
    </source>
</evidence>
<dbReference type="EC" id="2.7.13.3" evidence="2"/>
<dbReference type="PRINTS" id="PR00344">
    <property type="entry name" value="BCTRLSENSOR"/>
</dbReference>
<evidence type="ECO:0000259" key="8">
    <source>
        <dbReference type="PROSITE" id="PS50109"/>
    </source>
</evidence>
<dbReference type="InterPro" id="IPR000014">
    <property type="entry name" value="PAS"/>
</dbReference>
<evidence type="ECO:0000259" key="10">
    <source>
        <dbReference type="PROSITE" id="PS50112"/>
    </source>
</evidence>
<dbReference type="Gene3D" id="3.30.450.20">
    <property type="entry name" value="PAS domain"/>
    <property type="match status" value="1"/>
</dbReference>
<dbReference type="Pfam" id="PF00512">
    <property type="entry name" value="HisKA"/>
    <property type="match status" value="1"/>
</dbReference>
<dbReference type="SMART" id="SM00387">
    <property type="entry name" value="HATPase_c"/>
    <property type="match status" value="1"/>
</dbReference>
<keyword evidence="3 6" id="KW-0597">Phosphoprotein</keyword>
<keyword evidence="12" id="KW-1185">Reference proteome</keyword>
<dbReference type="Gene3D" id="1.10.287.130">
    <property type="match status" value="1"/>
</dbReference>
<dbReference type="Gene3D" id="3.30.565.10">
    <property type="entry name" value="Histidine kinase-like ATPase, C-terminal domain"/>
    <property type="match status" value="1"/>
</dbReference>
<dbReference type="CDD" id="cd00082">
    <property type="entry name" value="HisKA"/>
    <property type="match status" value="1"/>
</dbReference>
<feature type="transmembrane region" description="Helical" evidence="7">
    <location>
        <begin position="26"/>
        <end position="44"/>
    </location>
</feature>
<dbReference type="InterPro" id="IPR005467">
    <property type="entry name" value="His_kinase_dom"/>
</dbReference>
<keyword evidence="7" id="KW-0812">Transmembrane</keyword>
<accession>A0ABN4UCG5</accession>
<keyword evidence="4" id="KW-0808">Transferase</keyword>
<keyword evidence="7" id="KW-1133">Transmembrane helix</keyword>
<dbReference type="Proteomes" id="UP000035085">
    <property type="component" value="Chromosome"/>
</dbReference>
<evidence type="ECO:0000256" key="2">
    <source>
        <dbReference type="ARBA" id="ARBA00012438"/>
    </source>
</evidence>
<evidence type="ECO:0000256" key="6">
    <source>
        <dbReference type="PROSITE-ProRule" id="PRU00169"/>
    </source>
</evidence>
<dbReference type="InterPro" id="IPR001789">
    <property type="entry name" value="Sig_transdc_resp-reg_receiver"/>
</dbReference>
<evidence type="ECO:0000313" key="11">
    <source>
        <dbReference type="EMBL" id="APD11273.1"/>
    </source>
</evidence>
<dbReference type="InterPro" id="IPR013656">
    <property type="entry name" value="PAS_4"/>
</dbReference>
<dbReference type="PANTHER" id="PTHR43047">
    <property type="entry name" value="TWO-COMPONENT HISTIDINE PROTEIN KINASE"/>
    <property type="match status" value="1"/>
</dbReference>
<dbReference type="InterPro" id="IPR035965">
    <property type="entry name" value="PAS-like_dom_sf"/>
</dbReference>
<evidence type="ECO:0000256" key="1">
    <source>
        <dbReference type="ARBA" id="ARBA00000085"/>
    </source>
</evidence>
<dbReference type="PANTHER" id="PTHR43047:SF72">
    <property type="entry name" value="OSMOSENSING HISTIDINE PROTEIN KINASE SLN1"/>
    <property type="match status" value="1"/>
</dbReference>
<keyword evidence="7" id="KW-0472">Membrane</keyword>
<dbReference type="PROSITE" id="PS50109">
    <property type="entry name" value="HIS_KIN"/>
    <property type="match status" value="1"/>
</dbReference>
<feature type="domain" description="Histidine kinase" evidence="8">
    <location>
        <begin position="224"/>
        <end position="441"/>
    </location>
</feature>
<dbReference type="PROSITE" id="PS50110">
    <property type="entry name" value="RESPONSE_REGULATORY"/>
    <property type="match status" value="1"/>
</dbReference>
<dbReference type="SUPFAM" id="SSF55785">
    <property type="entry name" value="PYP-like sensor domain (PAS domain)"/>
    <property type="match status" value="1"/>
</dbReference>
<dbReference type="InterPro" id="IPR036097">
    <property type="entry name" value="HisK_dim/P_sf"/>
</dbReference>
<feature type="transmembrane region" description="Helical" evidence="7">
    <location>
        <begin position="50"/>
        <end position="70"/>
    </location>
</feature>
<dbReference type="Gene3D" id="3.40.50.2300">
    <property type="match status" value="1"/>
</dbReference>
<dbReference type="NCBIfam" id="TIGR00229">
    <property type="entry name" value="sensory_box"/>
    <property type="match status" value="1"/>
</dbReference>
<dbReference type="InterPro" id="IPR036890">
    <property type="entry name" value="HATPase_C_sf"/>
</dbReference>
<evidence type="ECO:0000259" key="9">
    <source>
        <dbReference type="PROSITE" id="PS50110"/>
    </source>
</evidence>
<reference evidence="12" key="1">
    <citation type="submission" date="2015-02" db="EMBL/GenBank/DDBJ databases">
        <title>Complete Genome Sequencing of Pandoraea vervacti NS15 sp. nov.</title>
        <authorList>
            <person name="Chan K.-G."/>
        </authorList>
    </citation>
    <scope>NUCLEOTIDE SEQUENCE [LARGE SCALE GENOMIC DNA]</scope>
    <source>
        <strain evidence="12">NS15</strain>
    </source>
</reference>
<dbReference type="CDD" id="cd00075">
    <property type="entry name" value="HATPase"/>
    <property type="match status" value="1"/>
</dbReference>
<comment type="catalytic activity">
    <reaction evidence="1">
        <text>ATP + protein L-histidine = ADP + protein N-phospho-L-histidine.</text>
        <dbReference type="EC" id="2.7.13.3"/>
    </reaction>
</comment>
<dbReference type="InterPro" id="IPR003661">
    <property type="entry name" value="HisK_dim/P_dom"/>
</dbReference>
<gene>
    <name evidence="11" type="ORF">UC34_12495</name>
</gene>
<proteinExistence type="predicted"/>
<feature type="modified residue" description="4-aspartylphosphate" evidence="6">
    <location>
        <position position="515"/>
    </location>
</feature>
<dbReference type="PROSITE" id="PS50112">
    <property type="entry name" value="PAS"/>
    <property type="match status" value="1"/>
</dbReference>
<dbReference type="SMART" id="SM00091">
    <property type="entry name" value="PAS"/>
    <property type="match status" value="1"/>
</dbReference>
<evidence type="ECO:0000256" key="3">
    <source>
        <dbReference type="ARBA" id="ARBA00022553"/>
    </source>
</evidence>
<name>A0ABN4UCG5_9BURK</name>
<dbReference type="SUPFAM" id="SSF47384">
    <property type="entry name" value="Homodimeric domain of signal transducing histidine kinase"/>
    <property type="match status" value="1"/>
</dbReference>
<dbReference type="InterPro" id="IPR004358">
    <property type="entry name" value="Sig_transdc_His_kin-like_C"/>
</dbReference>
<dbReference type="SMART" id="SM00388">
    <property type="entry name" value="HisKA"/>
    <property type="match status" value="1"/>
</dbReference>
<keyword evidence="5" id="KW-0418">Kinase</keyword>
<sequence length="588" mass="63441">MGVASFASSINAVAVMSSKFRAGRGAALIGVTVAALAIDLVLRTRTPPGVAELTGLIYVPVIALAACWTHRTGSARAAQRVLDAMPNATLSVDAELRITHWNPAAERMFGVSSDQAVGQVATRFIARHWLRKHPLRLPQSAEAARATAVDVVCLRADGRPFRATFSSAPLRDSAGQCVGATVLMRDEGSRHLDNRRIRQSLRGARDERDQADTSNRMKDELLATVSHELRTPLNAIYGWVEVLRHPSGQTMQSQAVDAIDRSARSLAHMVDDILDVSSLATGKLRLERALVDLERIVHDVTVTMQTMANTEGVTLTSSMSAPTGMLLADGERLRQMLTNLVSNAIKFTPRGGHVEVSLEQDARWLRLSVIDSGQGIAPEFLPHVFDAFRRESDAPVSPRRGLGLGLSIVRHIAELHGGSVEVASRGVGTGSRFTVRLPYDRPATNLLSPDARVVPTHPSTVLQGQRILLVDDDDPSRESLAAALRTLGAEVREVGSGQEALAALHESMPSVVLSDLAMPDGDGFWLARQLREVFAARGSQPDVPLVAVTAHADNALRRQALSEGFGAYVAKPVELRSLARQILTLTSR</sequence>
<dbReference type="SUPFAM" id="SSF55874">
    <property type="entry name" value="ATPase domain of HSP90 chaperone/DNA topoisomerase II/histidine kinase"/>
    <property type="match status" value="1"/>
</dbReference>
<dbReference type="EMBL" id="CP010897">
    <property type="protein sequence ID" value="APD11273.1"/>
    <property type="molecule type" value="Genomic_DNA"/>
</dbReference>
<dbReference type="InterPro" id="IPR011006">
    <property type="entry name" value="CheY-like_superfamily"/>
</dbReference>
<dbReference type="Pfam" id="PF02518">
    <property type="entry name" value="HATPase_c"/>
    <property type="match status" value="1"/>
</dbReference>
<organism evidence="11 12">
    <name type="scientific">Pandoraea vervacti</name>
    <dbReference type="NCBI Taxonomy" id="656178"/>
    <lineage>
        <taxon>Bacteria</taxon>
        <taxon>Pseudomonadati</taxon>
        <taxon>Pseudomonadota</taxon>
        <taxon>Betaproteobacteria</taxon>
        <taxon>Burkholderiales</taxon>
        <taxon>Burkholderiaceae</taxon>
        <taxon>Pandoraea</taxon>
    </lineage>
</organism>
<dbReference type="Pfam" id="PF00072">
    <property type="entry name" value="Response_reg"/>
    <property type="match status" value="1"/>
</dbReference>
<dbReference type="Pfam" id="PF08448">
    <property type="entry name" value="PAS_4"/>
    <property type="match status" value="1"/>
</dbReference>